<name>A0A6C0IDS2_9ZZZZ</name>
<evidence type="ECO:0000313" key="1">
    <source>
        <dbReference type="EMBL" id="QHT90576.1"/>
    </source>
</evidence>
<sequence>MLLEQWASEIKEKIHSSLSSTTFSTKKTLSERK</sequence>
<proteinExistence type="predicted"/>
<organism evidence="1">
    <name type="scientific">viral metagenome</name>
    <dbReference type="NCBI Taxonomy" id="1070528"/>
    <lineage>
        <taxon>unclassified sequences</taxon>
        <taxon>metagenomes</taxon>
        <taxon>organismal metagenomes</taxon>
    </lineage>
</organism>
<dbReference type="AlphaFoldDB" id="A0A6C0IDS2"/>
<reference evidence="1" key="1">
    <citation type="journal article" date="2020" name="Nature">
        <title>Giant virus diversity and host interactions through global metagenomics.</title>
        <authorList>
            <person name="Schulz F."/>
            <person name="Roux S."/>
            <person name="Paez-Espino D."/>
            <person name="Jungbluth S."/>
            <person name="Walsh D.A."/>
            <person name="Denef V.J."/>
            <person name="McMahon K.D."/>
            <person name="Konstantinidis K.T."/>
            <person name="Eloe-Fadrosh E.A."/>
            <person name="Kyrpides N.C."/>
            <person name="Woyke T."/>
        </authorList>
    </citation>
    <scope>NUCLEOTIDE SEQUENCE</scope>
    <source>
        <strain evidence="1">GVMAG-M-3300023184-71</strain>
    </source>
</reference>
<accession>A0A6C0IDS2</accession>
<protein>
    <submittedName>
        <fullName evidence="1">Uncharacterized protein</fullName>
    </submittedName>
</protein>
<dbReference type="EMBL" id="MN740156">
    <property type="protein sequence ID" value="QHT90576.1"/>
    <property type="molecule type" value="Genomic_DNA"/>
</dbReference>